<evidence type="ECO:0000256" key="2">
    <source>
        <dbReference type="ARBA" id="ARBA00022801"/>
    </source>
</evidence>
<evidence type="ECO:0000256" key="3">
    <source>
        <dbReference type="ARBA" id="ARBA00023295"/>
    </source>
</evidence>
<dbReference type="InterPro" id="IPR008928">
    <property type="entry name" value="6-hairpin_glycosidase_sf"/>
</dbReference>
<proteinExistence type="inferred from homology"/>
<evidence type="ECO:0000313" key="6">
    <source>
        <dbReference type="Proteomes" id="UP001183176"/>
    </source>
</evidence>
<feature type="region of interest" description="Disordered" evidence="4">
    <location>
        <begin position="210"/>
        <end position="235"/>
    </location>
</feature>
<dbReference type="RefSeq" id="WP_311423266.1">
    <property type="nucleotide sequence ID" value="NZ_JAVREH010000014.1"/>
</dbReference>
<comment type="caution">
    <text evidence="5">The sequence shown here is derived from an EMBL/GenBank/DDBJ whole genome shotgun (WGS) entry which is preliminary data.</text>
</comment>
<dbReference type="InterPro" id="IPR002037">
    <property type="entry name" value="Glyco_hydro_8"/>
</dbReference>
<dbReference type="Proteomes" id="UP001183176">
    <property type="component" value="Unassembled WGS sequence"/>
</dbReference>
<dbReference type="EMBL" id="JAVREH010000014">
    <property type="protein sequence ID" value="MDT0262115.1"/>
    <property type="molecule type" value="Genomic_DNA"/>
</dbReference>
<keyword evidence="6" id="KW-1185">Reference proteome</keyword>
<dbReference type="SUPFAM" id="SSF48208">
    <property type="entry name" value="Six-hairpin glycosidases"/>
    <property type="match status" value="1"/>
</dbReference>
<dbReference type="PRINTS" id="PR00735">
    <property type="entry name" value="GLHYDRLASE8"/>
</dbReference>
<organism evidence="5 6">
    <name type="scientific">Jatrophihabitans lederbergiae</name>
    <dbReference type="NCBI Taxonomy" id="3075547"/>
    <lineage>
        <taxon>Bacteria</taxon>
        <taxon>Bacillati</taxon>
        <taxon>Actinomycetota</taxon>
        <taxon>Actinomycetes</taxon>
        <taxon>Jatrophihabitantales</taxon>
        <taxon>Jatrophihabitantaceae</taxon>
        <taxon>Jatrophihabitans</taxon>
    </lineage>
</organism>
<evidence type="ECO:0000313" key="5">
    <source>
        <dbReference type="EMBL" id="MDT0262115.1"/>
    </source>
</evidence>
<sequence length="352" mass="36491">MVVLLVVAGVIFRNRQQPSTADRAARTLAAHFLATWVDADGRVVRRDQGNDSVSEGQAYGMLLAVTAGDRAKFDTIWSWTRMHLQQPDGLLAWRWVDGKVADEQSAADADIDAAWALALAGRKFGDSHATSSGRALAAAALARETVATQSGRVLVAGPWAIKSPATVNPSYLVGGTASMLSRLTGDREWDSVATATRRLDGTLVNSALPPDWASVHPDQSSSGVTPAGSPDGSAGPRYGLDAPRLLIRLASSCDSADRALAASASRAVGSLGEPAIRSLSGEPQVSWRHPISDVAVAAVASAAGDRAGVTSALSAAERTQATTPTYYGAAWIALGAAMLTTRTLTDCAASTS</sequence>
<reference evidence="6" key="1">
    <citation type="submission" date="2023-07" db="EMBL/GenBank/DDBJ databases">
        <title>30 novel species of actinomycetes from the DSMZ collection.</title>
        <authorList>
            <person name="Nouioui I."/>
        </authorList>
    </citation>
    <scope>NUCLEOTIDE SEQUENCE [LARGE SCALE GENOMIC DNA]</scope>
    <source>
        <strain evidence="6">DSM 44399</strain>
    </source>
</reference>
<dbReference type="GO" id="GO:0016787">
    <property type="term" value="F:hydrolase activity"/>
    <property type="evidence" value="ECO:0007669"/>
    <property type="project" value="UniProtKB-KW"/>
</dbReference>
<keyword evidence="3" id="KW-0326">Glycosidase</keyword>
<dbReference type="InterPro" id="IPR012341">
    <property type="entry name" value="6hp_glycosidase-like_sf"/>
</dbReference>
<evidence type="ECO:0000256" key="4">
    <source>
        <dbReference type="SAM" id="MobiDB-lite"/>
    </source>
</evidence>
<accession>A0ABU2JAW1</accession>
<name>A0ABU2JAW1_9ACTN</name>
<protein>
    <submittedName>
        <fullName evidence="5">Glycosyl hydrolase family 8</fullName>
    </submittedName>
</protein>
<evidence type="ECO:0000256" key="1">
    <source>
        <dbReference type="ARBA" id="ARBA00009209"/>
    </source>
</evidence>
<dbReference type="Pfam" id="PF01270">
    <property type="entry name" value="Glyco_hydro_8"/>
    <property type="match status" value="1"/>
</dbReference>
<keyword evidence="2 5" id="KW-0378">Hydrolase</keyword>
<gene>
    <name evidence="5" type="ORF">RM423_11995</name>
</gene>
<dbReference type="Gene3D" id="1.50.10.10">
    <property type="match status" value="1"/>
</dbReference>
<comment type="similarity">
    <text evidence="1">Belongs to the glycosyl hydrolase 8 (cellulase D) family.</text>
</comment>